<feature type="chain" id="PRO_5003040568" evidence="1">
    <location>
        <begin position="21"/>
        <end position="429"/>
    </location>
</feature>
<dbReference type="RefSeq" id="XP_020438950.1">
    <property type="nucleotide sequence ID" value="XM_020571676.1"/>
</dbReference>
<accession>D3AX24</accession>
<evidence type="ECO:0000313" key="2">
    <source>
        <dbReference type="EMBL" id="EFA86847.1"/>
    </source>
</evidence>
<dbReference type="Proteomes" id="UP000001396">
    <property type="component" value="Unassembled WGS sequence"/>
</dbReference>
<dbReference type="SUPFAM" id="SSF51126">
    <property type="entry name" value="Pectin lyase-like"/>
    <property type="match status" value="1"/>
</dbReference>
<evidence type="ECO:0000256" key="1">
    <source>
        <dbReference type="SAM" id="SignalP"/>
    </source>
</evidence>
<dbReference type="AlphaFoldDB" id="D3AX24"/>
<comment type="caution">
    <text evidence="2">The sequence shown here is derived from an EMBL/GenBank/DDBJ whole genome shotgun (WGS) entry which is preliminary data.</text>
</comment>
<protein>
    <submittedName>
        <fullName evidence="2">Uncharacterized protein</fullName>
    </submittedName>
</protein>
<gene>
    <name evidence="2" type="ORF">PPL_00652</name>
</gene>
<evidence type="ECO:0000313" key="3">
    <source>
        <dbReference type="Proteomes" id="UP000001396"/>
    </source>
</evidence>
<dbReference type="InterPro" id="IPR011050">
    <property type="entry name" value="Pectin_lyase_fold/virulence"/>
</dbReference>
<proteinExistence type="predicted"/>
<dbReference type="GeneID" id="31356184"/>
<reference evidence="2 3" key="1">
    <citation type="journal article" date="2011" name="Genome Res.">
        <title>Phylogeny-wide analysis of social amoeba genomes highlights ancient origins for complex intercellular communication.</title>
        <authorList>
            <person name="Heidel A.J."/>
            <person name="Lawal H.M."/>
            <person name="Felder M."/>
            <person name="Schilde C."/>
            <person name="Helps N.R."/>
            <person name="Tunggal B."/>
            <person name="Rivero F."/>
            <person name="John U."/>
            <person name="Schleicher M."/>
            <person name="Eichinger L."/>
            <person name="Platzer M."/>
            <person name="Noegel A.A."/>
            <person name="Schaap P."/>
            <person name="Gloeckner G."/>
        </authorList>
    </citation>
    <scope>NUCLEOTIDE SEQUENCE [LARGE SCALE GENOMIC DNA]</scope>
    <source>
        <strain evidence="3">ATCC 26659 / Pp 5 / PN500</strain>
    </source>
</reference>
<organism evidence="2 3">
    <name type="scientific">Heterostelium pallidum (strain ATCC 26659 / Pp 5 / PN500)</name>
    <name type="common">Cellular slime mold</name>
    <name type="synonym">Polysphondylium pallidum</name>
    <dbReference type="NCBI Taxonomy" id="670386"/>
    <lineage>
        <taxon>Eukaryota</taxon>
        <taxon>Amoebozoa</taxon>
        <taxon>Evosea</taxon>
        <taxon>Eumycetozoa</taxon>
        <taxon>Dictyostelia</taxon>
        <taxon>Acytosteliales</taxon>
        <taxon>Acytosteliaceae</taxon>
        <taxon>Heterostelium</taxon>
    </lineage>
</organism>
<keyword evidence="1" id="KW-0732">Signal</keyword>
<keyword evidence="3" id="KW-1185">Reference proteome</keyword>
<sequence>MFKIKLILSVLVLVLAIASARNPNSTTTCSISNHKSKCEYGVCPSIVACINEYSPMYSNIVITVPDGNFPCKQIDTYFLKYDLNIDLRPEGQKSVPSFTCQGKTSFLKLKTAFVFSMTISNVVIQATLVTGNRGSLININSSTYIYPNTNQLTMNNVVLKNGQSIPANGANEAGSITLNSVSLVLSNCSITNSQSTGSYPSSSVMNLISGSLTINNSTISNSISSNSNYGINFSGDNIFIYNSIFNGGNGIGHFINAVAKSVYVKSSKFTNNYSKYGSCFNLVSSSIMFDSNVFDRNFGQYGSALFVSSNYNYQDYYFINNNLTNNIASDAGTLFLSTQGNHYLTGSIFENNVAWGAADIFFYQQRITLLGGTFINSSSSNEYSPSQYPQFPMYVVDMVYYEPYIGIQCIYNYQTLVQNGAYTYINEIE</sequence>
<feature type="signal peptide" evidence="1">
    <location>
        <begin position="1"/>
        <end position="20"/>
    </location>
</feature>
<dbReference type="InParanoid" id="D3AX24"/>
<dbReference type="EMBL" id="ADBJ01000002">
    <property type="protein sequence ID" value="EFA86847.1"/>
    <property type="molecule type" value="Genomic_DNA"/>
</dbReference>
<name>D3AX24_HETP5</name>